<comment type="subcellular location">
    <subcellularLocation>
        <location evidence="1">Membrane</location>
        <topology evidence="1">Multi-pass membrane protein</topology>
    </subcellularLocation>
</comment>
<feature type="transmembrane region" description="Helical" evidence="8">
    <location>
        <begin position="134"/>
        <end position="152"/>
    </location>
</feature>
<dbReference type="PANTHER" id="PTHR31595:SF57">
    <property type="entry name" value="OS04G0481900 PROTEIN"/>
    <property type="match status" value="1"/>
</dbReference>
<dbReference type="GO" id="GO:0006629">
    <property type="term" value="P:lipid metabolic process"/>
    <property type="evidence" value="ECO:0007669"/>
    <property type="project" value="InterPro"/>
</dbReference>
<evidence type="ECO:0000256" key="8">
    <source>
        <dbReference type="SAM" id="Phobius"/>
    </source>
</evidence>
<feature type="transmembrane region" description="Helical" evidence="8">
    <location>
        <begin position="282"/>
        <end position="303"/>
    </location>
</feature>
<dbReference type="AlphaFoldDB" id="A0AA39T4E2"/>
<feature type="transmembrane region" description="Helical" evidence="8">
    <location>
        <begin position="22"/>
        <end position="42"/>
    </location>
</feature>
<comment type="caution">
    <text evidence="10">The sequence shown here is derived from an EMBL/GenBank/DDBJ whole genome shotgun (WGS) entry which is preliminary data.</text>
</comment>
<keyword evidence="4 10" id="KW-0808">Transferase</keyword>
<reference evidence="10" key="1">
    <citation type="submission" date="2023-06" db="EMBL/GenBank/DDBJ databases">
        <authorList>
            <consortium name="Lawrence Berkeley National Laboratory"/>
            <person name="Ahrendt S."/>
            <person name="Sahu N."/>
            <person name="Indic B."/>
            <person name="Wong-Bajracharya J."/>
            <person name="Merenyi Z."/>
            <person name="Ke H.-M."/>
            <person name="Monk M."/>
            <person name="Kocsube S."/>
            <person name="Drula E."/>
            <person name="Lipzen A."/>
            <person name="Balint B."/>
            <person name="Henrissat B."/>
            <person name="Andreopoulos B."/>
            <person name="Martin F.M."/>
            <person name="Harder C.B."/>
            <person name="Rigling D."/>
            <person name="Ford K.L."/>
            <person name="Foster G.D."/>
            <person name="Pangilinan J."/>
            <person name="Papanicolaou A."/>
            <person name="Barry K."/>
            <person name="LaButti K."/>
            <person name="Viragh M."/>
            <person name="Koriabine M."/>
            <person name="Yan M."/>
            <person name="Riley R."/>
            <person name="Champramary S."/>
            <person name="Plett K.L."/>
            <person name="Tsai I.J."/>
            <person name="Slot J."/>
            <person name="Sipos G."/>
            <person name="Plett J."/>
            <person name="Nagy L.G."/>
            <person name="Grigoriev I.V."/>
        </authorList>
    </citation>
    <scope>NUCLEOTIDE SEQUENCE</scope>
    <source>
        <strain evidence="10">CCBAS 213</strain>
    </source>
</reference>
<dbReference type="GeneID" id="85350759"/>
<dbReference type="GO" id="GO:0008374">
    <property type="term" value="F:O-acyltransferase activity"/>
    <property type="evidence" value="ECO:0007669"/>
    <property type="project" value="InterPro"/>
</dbReference>
<dbReference type="Pfam" id="PF13813">
    <property type="entry name" value="MBOAT_2"/>
    <property type="match status" value="1"/>
</dbReference>
<dbReference type="InterPro" id="IPR044851">
    <property type="entry name" value="Wax_synthase"/>
</dbReference>
<keyword evidence="5 8" id="KW-0812">Transmembrane</keyword>
<dbReference type="InterPro" id="IPR032805">
    <property type="entry name" value="Wax_synthase_dom"/>
</dbReference>
<keyword evidence="6 8" id="KW-1133">Transmembrane helix</keyword>
<keyword evidence="11" id="KW-1185">Reference proteome</keyword>
<organism evidence="10 11">
    <name type="scientific">Armillaria tabescens</name>
    <name type="common">Ringless honey mushroom</name>
    <name type="synonym">Agaricus tabescens</name>
    <dbReference type="NCBI Taxonomy" id="1929756"/>
    <lineage>
        <taxon>Eukaryota</taxon>
        <taxon>Fungi</taxon>
        <taxon>Dikarya</taxon>
        <taxon>Basidiomycota</taxon>
        <taxon>Agaricomycotina</taxon>
        <taxon>Agaricomycetes</taxon>
        <taxon>Agaricomycetidae</taxon>
        <taxon>Agaricales</taxon>
        <taxon>Marasmiineae</taxon>
        <taxon>Physalacriaceae</taxon>
        <taxon>Desarmillaria</taxon>
    </lineage>
</organism>
<keyword evidence="7 8" id="KW-0472">Membrane</keyword>
<accession>A0AA39T4E2</accession>
<proteinExistence type="inferred from homology"/>
<evidence type="ECO:0000313" key="11">
    <source>
        <dbReference type="Proteomes" id="UP001175211"/>
    </source>
</evidence>
<evidence type="ECO:0000256" key="3">
    <source>
        <dbReference type="ARBA" id="ARBA00007282"/>
    </source>
</evidence>
<evidence type="ECO:0000256" key="5">
    <source>
        <dbReference type="ARBA" id="ARBA00022692"/>
    </source>
</evidence>
<evidence type="ECO:0000256" key="2">
    <source>
        <dbReference type="ARBA" id="ARBA00005179"/>
    </source>
</evidence>
<dbReference type="RefSeq" id="XP_060335076.1">
    <property type="nucleotide sequence ID" value="XM_060467211.1"/>
</dbReference>
<comment type="pathway">
    <text evidence="2">Secondary metabolite biosynthesis.</text>
</comment>
<feature type="non-terminal residue" evidence="10">
    <location>
        <position position="330"/>
    </location>
</feature>
<comment type="similarity">
    <text evidence="3">Belongs to the wax synthase family.</text>
</comment>
<sequence>AGFALLCYKGLQYTTGDKLQNYSMGSTIGGQFFTALHLLLIVEPIRQYRHLTDIDDPRTRPLLKRVYWAGCIIHSPRGIGWNYQTPHDPDRPTMKRGSFIISRVLQRVNYISRIFIPLPKIVAWMSTPYAGVRIQYYFISAISVALGLSTAADWPDPYGRWSDAYTVRKFWGRTWHQMMRRMGAFCYSCKQILNNEQYLSPIGKVVVQASGFEKGTWISSFTQLSVGFFVSGAMHSFGDAMVGRKHFGASFPFFIVQVVAIVAEDFVIDLTGRLGKRPSTKVSYIISFAWVFSWSVISFPLYIDWAVRAGLGSCEILPVSPIRAALGLWK</sequence>
<dbReference type="GO" id="GO:0016020">
    <property type="term" value="C:membrane"/>
    <property type="evidence" value="ECO:0007669"/>
    <property type="project" value="UniProtKB-SubCell"/>
</dbReference>
<evidence type="ECO:0000256" key="4">
    <source>
        <dbReference type="ARBA" id="ARBA00022679"/>
    </source>
</evidence>
<evidence type="ECO:0000256" key="6">
    <source>
        <dbReference type="ARBA" id="ARBA00022989"/>
    </source>
</evidence>
<name>A0AA39T4E2_ARMTA</name>
<feature type="transmembrane region" description="Helical" evidence="8">
    <location>
        <begin position="251"/>
        <end position="270"/>
    </location>
</feature>
<dbReference type="EMBL" id="JAUEPS010000007">
    <property type="protein sequence ID" value="KAK0463766.1"/>
    <property type="molecule type" value="Genomic_DNA"/>
</dbReference>
<protein>
    <submittedName>
        <fullName evidence="10">Membrane bound O-acyl transferase family-domain-containing protein</fullName>
    </submittedName>
</protein>
<gene>
    <name evidence="10" type="ORF">EV420DRAFT_1264132</name>
</gene>
<evidence type="ECO:0000256" key="1">
    <source>
        <dbReference type="ARBA" id="ARBA00004141"/>
    </source>
</evidence>
<evidence type="ECO:0000313" key="10">
    <source>
        <dbReference type="EMBL" id="KAK0463766.1"/>
    </source>
</evidence>
<dbReference type="Proteomes" id="UP001175211">
    <property type="component" value="Unassembled WGS sequence"/>
</dbReference>
<evidence type="ECO:0000256" key="7">
    <source>
        <dbReference type="ARBA" id="ARBA00023136"/>
    </source>
</evidence>
<evidence type="ECO:0000259" key="9">
    <source>
        <dbReference type="Pfam" id="PF13813"/>
    </source>
</evidence>
<feature type="domain" description="Wax synthase" evidence="9">
    <location>
        <begin position="154"/>
        <end position="255"/>
    </location>
</feature>
<dbReference type="PANTHER" id="PTHR31595">
    <property type="entry name" value="LONG-CHAIN-ALCOHOL O-FATTY-ACYLTRANSFERASE 3-RELATED"/>
    <property type="match status" value="1"/>
</dbReference>